<proteinExistence type="predicted"/>
<dbReference type="Pfam" id="PF06949">
    <property type="entry name" value="DUF1292"/>
    <property type="match status" value="1"/>
</dbReference>
<accession>A0A174RCT5</accession>
<evidence type="ECO:0000313" key="2">
    <source>
        <dbReference type="Proteomes" id="UP000095563"/>
    </source>
</evidence>
<dbReference type="RefSeq" id="WP_055206953.1">
    <property type="nucleotide sequence ID" value="NZ_CZBO01000001.1"/>
</dbReference>
<dbReference type="InterPro" id="IPR009711">
    <property type="entry name" value="UPF0473"/>
</dbReference>
<reference evidence="1 2" key="1">
    <citation type="submission" date="2015-09" db="EMBL/GenBank/DDBJ databases">
        <authorList>
            <consortium name="Pathogen Informatics"/>
        </authorList>
    </citation>
    <scope>NUCLEOTIDE SEQUENCE [LARGE SCALE GENOMIC DNA]</scope>
    <source>
        <strain evidence="1 2">2789STDY5834956</strain>
    </source>
</reference>
<gene>
    <name evidence="1" type="ORF">ERS852568_00962</name>
</gene>
<sequence length="79" mass="9289">MADEKVVTFRESDGSKIDYIILDQVLICGSEYVAMAPVKEREHVELFKIKFDKDWNESLEEVESEKEINMFKQVSKIKM</sequence>
<dbReference type="AlphaFoldDB" id="A0A174RCT5"/>
<dbReference type="Proteomes" id="UP000095563">
    <property type="component" value="Unassembled WGS sequence"/>
</dbReference>
<evidence type="ECO:0000313" key="1">
    <source>
        <dbReference type="EMBL" id="CUP83243.1"/>
    </source>
</evidence>
<organism evidence="1 2">
    <name type="scientific">Clostridium baratii</name>
    <dbReference type="NCBI Taxonomy" id="1561"/>
    <lineage>
        <taxon>Bacteria</taxon>
        <taxon>Bacillati</taxon>
        <taxon>Bacillota</taxon>
        <taxon>Clostridia</taxon>
        <taxon>Eubacteriales</taxon>
        <taxon>Clostridiaceae</taxon>
        <taxon>Clostridium</taxon>
    </lineage>
</organism>
<name>A0A174RCT5_9CLOT</name>
<protein>
    <submittedName>
        <fullName evidence="1">Protein of uncharacterized function (DUF1292)</fullName>
    </submittedName>
</protein>
<dbReference type="EMBL" id="CZBO01000001">
    <property type="protein sequence ID" value="CUP83243.1"/>
    <property type="molecule type" value="Genomic_DNA"/>
</dbReference>